<sequence length="231" mass="25375">SLAQTEAQLATTQTSLAQTEAQLATTQTSLTQTEAQLATTQTSLAQTEAQLATTQTSLAQTEAQLSTTQTQLQLYKDTWGSVVASDIQPPYQRAYLERQAYATNPTWAQLLDFILKDKTDQKAYVPDIYMCGDFARDVYNNAEQSGIRAAWVAIKFGDSIHACNAFKTTDRGLVFINCAGLEAGTPGPSGRDKIVNVRLGKDYIPMSLFPESGWEVTWGNIGTILDVQIYW</sequence>
<keyword evidence="1" id="KW-0175">Coiled coil</keyword>
<dbReference type="AlphaFoldDB" id="X1SX46"/>
<proteinExistence type="predicted"/>
<evidence type="ECO:0000256" key="1">
    <source>
        <dbReference type="SAM" id="Coils"/>
    </source>
</evidence>
<dbReference type="Gene3D" id="1.20.5.340">
    <property type="match status" value="1"/>
</dbReference>
<organism evidence="2">
    <name type="scientific">marine sediment metagenome</name>
    <dbReference type="NCBI Taxonomy" id="412755"/>
    <lineage>
        <taxon>unclassified sequences</taxon>
        <taxon>metagenomes</taxon>
        <taxon>ecological metagenomes</taxon>
    </lineage>
</organism>
<feature type="non-terminal residue" evidence="2">
    <location>
        <position position="1"/>
    </location>
</feature>
<dbReference type="EMBL" id="BARW01022279">
    <property type="protein sequence ID" value="GAI97642.1"/>
    <property type="molecule type" value="Genomic_DNA"/>
</dbReference>
<accession>X1SX46</accession>
<gene>
    <name evidence="2" type="ORF">S12H4_37237</name>
</gene>
<name>X1SX46_9ZZZZ</name>
<evidence type="ECO:0000313" key="2">
    <source>
        <dbReference type="EMBL" id="GAI97642.1"/>
    </source>
</evidence>
<protein>
    <submittedName>
        <fullName evidence="2">Uncharacterized protein</fullName>
    </submittedName>
</protein>
<comment type="caution">
    <text evidence="2">The sequence shown here is derived from an EMBL/GenBank/DDBJ whole genome shotgun (WGS) entry which is preliminary data.</text>
</comment>
<dbReference type="SUPFAM" id="SSF57997">
    <property type="entry name" value="Tropomyosin"/>
    <property type="match status" value="1"/>
</dbReference>
<feature type="coiled-coil region" evidence="1">
    <location>
        <begin position="2"/>
        <end position="78"/>
    </location>
</feature>
<reference evidence="2" key="1">
    <citation type="journal article" date="2014" name="Front. Microbiol.">
        <title>High frequency of phylogenetically diverse reductive dehalogenase-homologous genes in deep subseafloor sedimentary metagenomes.</title>
        <authorList>
            <person name="Kawai M."/>
            <person name="Futagami T."/>
            <person name="Toyoda A."/>
            <person name="Takaki Y."/>
            <person name="Nishi S."/>
            <person name="Hori S."/>
            <person name="Arai W."/>
            <person name="Tsubouchi T."/>
            <person name="Morono Y."/>
            <person name="Uchiyama I."/>
            <person name="Ito T."/>
            <person name="Fujiyama A."/>
            <person name="Inagaki F."/>
            <person name="Takami H."/>
        </authorList>
    </citation>
    <scope>NUCLEOTIDE SEQUENCE</scope>
    <source>
        <strain evidence="2">Expedition CK06-06</strain>
    </source>
</reference>